<accession>A0A0F8Y5B6</accession>
<organism evidence="1">
    <name type="scientific">marine sediment metagenome</name>
    <dbReference type="NCBI Taxonomy" id="412755"/>
    <lineage>
        <taxon>unclassified sequences</taxon>
        <taxon>metagenomes</taxon>
        <taxon>ecological metagenomes</taxon>
    </lineage>
</organism>
<proteinExistence type="predicted"/>
<reference evidence="1" key="1">
    <citation type="journal article" date="2015" name="Nature">
        <title>Complex archaea that bridge the gap between prokaryotes and eukaryotes.</title>
        <authorList>
            <person name="Spang A."/>
            <person name="Saw J.H."/>
            <person name="Jorgensen S.L."/>
            <person name="Zaremba-Niedzwiedzka K."/>
            <person name="Martijn J."/>
            <person name="Lind A.E."/>
            <person name="van Eijk R."/>
            <person name="Schleper C."/>
            <person name="Guy L."/>
            <person name="Ettema T.J."/>
        </authorList>
    </citation>
    <scope>NUCLEOTIDE SEQUENCE</scope>
</reference>
<evidence type="ECO:0000313" key="1">
    <source>
        <dbReference type="EMBL" id="KKK76463.1"/>
    </source>
</evidence>
<name>A0A0F8Y5B6_9ZZZZ</name>
<comment type="caution">
    <text evidence="1">The sequence shown here is derived from an EMBL/GenBank/DDBJ whole genome shotgun (WGS) entry which is preliminary data.</text>
</comment>
<protein>
    <submittedName>
        <fullName evidence="1">Uncharacterized protein</fullName>
    </submittedName>
</protein>
<dbReference type="AlphaFoldDB" id="A0A0F8Y5B6"/>
<sequence>LMLNISNPQTNQWKKAVLTTQYKIQYPSVINVALKPF</sequence>
<feature type="non-terminal residue" evidence="1">
    <location>
        <position position="1"/>
    </location>
</feature>
<dbReference type="EMBL" id="LAZR01055394">
    <property type="protein sequence ID" value="KKK76463.1"/>
    <property type="molecule type" value="Genomic_DNA"/>
</dbReference>
<gene>
    <name evidence="1" type="ORF">LCGC14_2863400</name>
</gene>